<dbReference type="EMBL" id="CP002770">
    <property type="protein sequence ID" value="AEG15725.1"/>
    <property type="molecule type" value="Genomic_DNA"/>
</dbReference>
<dbReference type="RefSeq" id="WP_013823239.1">
    <property type="nucleotide sequence ID" value="NC_015573.1"/>
</dbReference>
<feature type="domain" description="Formylmethanofuran dehydrogenase subunit E" evidence="1">
    <location>
        <begin position="115"/>
        <end position="253"/>
    </location>
</feature>
<name>A0AAU8PEF1_DESK7</name>
<dbReference type="PANTHER" id="PTHR39418">
    <property type="entry name" value="DEHYDROGENASE-RELATED"/>
    <property type="match status" value="1"/>
</dbReference>
<evidence type="ECO:0000259" key="1">
    <source>
        <dbReference type="Pfam" id="PF02663"/>
    </source>
</evidence>
<organism evidence="2 3">
    <name type="scientific">Desulfofundulus kuznetsovii (strain DSM 6115 / VKM B-1805 / 17)</name>
    <name type="common">Desulfotomaculum kuznetsovii</name>
    <dbReference type="NCBI Taxonomy" id="760568"/>
    <lineage>
        <taxon>Bacteria</taxon>
        <taxon>Bacillati</taxon>
        <taxon>Bacillota</taxon>
        <taxon>Clostridia</taxon>
        <taxon>Eubacteriales</taxon>
        <taxon>Peptococcaceae</taxon>
        <taxon>Desulfofundulus</taxon>
    </lineage>
</organism>
<evidence type="ECO:0000313" key="3">
    <source>
        <dbReference type="Proteomes" id="UP000009229"/>
    </source>
</evidence>
<dbReference type="PANTHER" id="PTHR39418:SF1">
    <property type="entry name" value="DEHYDROGENASE"/>
    <property type="match status" value="1"/>
</dbReference>
<dbReference type="InterPro" id="IPR003814">
    <property type="entry name" value="FmdEsu_dom"/>
</dbReference>
<dbReference type="SUPFAM" id="SSF143555">
    <property type="entry name" value="FwdE-like"/>
    <property type="match status" value="1"/>
</dbReference>
<protein>
    <submittedName>
        <fullName evidence="2">Formylmethanofuran dehydrogenase subunit E region</fullName>
    </submittedName>
</protein>
<evidence type="ECO:0000313" key="2">
    <source>
        <dbReference type="EMBL" id="AEG15725.1"/>
    </source>
</evidence>
<reference evidence="3" key="1">
    <citation type="submission" date="2011-05" db="EMBL/GenBank/DDBJ databases">
        <title>Complete sequence of Desulfotomaculum kuznetsovii DSM 6115.</title>
        <authorList>
            <person name="Lucas S."/>
            <person name="Han J."/>
            <person name="Lapidus A."/>
            <person name="Cheng J.-F."/>
            <person name="Goodwin L."/>
            <person name="Pitluck S."/>
            <person name="Peters L."/>
            <person name="Mikhailova N."/>
            <person name="Lu M."/>
            <person name="Saunders E."/>
            <person name="Han C."/>
            <person name="Tapia R."/>
            <person name="Land M."/>
            <person name="Hauser L."/>
            <person name="Kyrpides N."/>
            <person name="Ivanova N."/>
            <person name="Pagani I."/>
            <person name="Nazina T."/>
            <person name="Ivanova A."/>
            <person name="Parshina S."/>
            <person name="Kuever J."/>
            <person name="Muyzer G."/>
            <person name="Plugge C."/>
            <person name="Stams A."/>
            <person name="Woyke T."/>
        </authorList>
    </citation>
    <scope>NUCLEOTIDE SEQUENCE [LARGE SCALE GENOMIC DNA]</scope>
    <source>
        <strain evidence="3">DSM 6115 / VKM B-1805 / 17</strain>
    </source>
</reference>
<dbReference type="Proteomes" id="UP000009229">
    <property type="component" value="Chromosome"/>
</dbReference>
<dbReference type="Pfam" id="PF02663">
    <property type="entry name" value="FmdE"/>
    <property type="match status" value="1"/>
</dbReference>
<gene>
    <name evidence="2" type="ordered locus">Desku_2185</name>
</gene>
<dbReference type="AlphaFoldDB" id="A0AAU8PEF1"/>
<proteinExistence type="predicted"/>
<keyword evidence="3" id="KW-1185">Reference proteome</keyword>
<accession>A0AAU8PEF1</accession>
<dbReference type="KEGG" id="dku:Desku_2185"/>
<dbReference type="Gene3D" id="3.30.1330.130">
    <property type="match status" value="1"/>
</dbReference>
<sequence>MPLGFQWRNKHYEVLEPILVTRSTGGHLHYLLLTDGGVFNLTLVREKEDYPFCKSMWVLRYRVKDDVPAKKENHGFSNVIPLYPVNRSNNSSPLPQGTSKLMAVPVPLLNIVYYHGHLCPELAVGYRVGLVAQKELGLTRETAKDFFVLAENMTSAIDALQFMTGCTIGNQNFFAYDLGKHVYYFGSFPAGSEPRQEALRVALINPIVDLSRQGEIEKRIVAGRASAADLEEYQQAIDDAVREILSIPDESLFVKTRVSLRPPQTACRRDYIKCSCCGEVVAVQKTVVGEDELLCQICAARKIV</sequence>
<dbReference type="InterPro" id="IPR053194">
    <property type="entry name" value="tRNA_methyltr_O"/>
</dbReference>